<evidence type="ECO:0000313" key="2">
    <source>
        <dbReference type="Proteomes" id="UP000681967"/>
    </source>
</evidence>
<protein>
    <submittedName>
        <fullName evidence="1">Uncharacterized protein</fullName>
    </submittedName>
</protein>
<sequence>MKVFSLIHYGLIEEYNDKFVSLVRRMLYLEKLTLYLRIACPSVYIDPIYLINEFSMNMSRLHSFNFYLSTENNRNDLVRYLSNNNFKQNYTNTVYQEVSNIISFSACTAAHHVFTLPFEFIMLLDIGNMFPNTVFKNVIELRVHDVVPLEHEFFLRVAQAFPRLQRFYISDLSSESHNSKKSTDTVQPHQIVEYPHLTFLDITR</sequence>
<name>A0A8S3EF69_9BILA</name>
<feature type="non-terminal residue" evidence="1">
    <location>
        <position position="204"/>
    </location>
</feature>
<accession>A0A8S3EF69</accession>
<dbReference type="AlphaFoldDB" id="A0A8S3EF69"/>
<organism evidence="1 2">
    <name type="scientific">Rotaria magnacalcarata</name>
    <dbReference type="NCBI Taxonomy" id="392030"/>
    <lineage>
        <taxon>Eukaryota</taxon>
        <taxon>Metazoa</taxon>
        <taxon>Spiralia</taxon>
        <taxon>Gnathifera</taxon>
        <taxon>Rotifera</taxon>
        <taxon>Eurotatoria</taxon>
        <taxon>Bdelloidea</taxon>
        <taxon>Philodinida</taxon>
        <taxon>Philodinidae</taxon>
        <taxon>Rotaria</taxon>
    </lineage>
</organism>
<comment type="caution">
    <text evidence="1">The sequence shown here is derived from an EMBL/GenBank/DDBJ whole genome shotgun (WGS) entry which is preliminary data.</text>
</comment>
<gene>
    <name evidence="1" type="ORF">BYL167_LOCUS57988</name>
</gene>
<evidence type="ECO:0000313" key="1">
    <source>
        <dbReference type="EMBL" id="CAF5050278.1"/>
    </source>
</evidence>
<reference evidence="1" key="1">
    <citation type="submission" date="2021-02" db="EMBL/GenBank/DDBJ databases">
        <authorList>
            <person name="Nowell W R."/>
        </authorList>
    </citation>
    <scope>NUCLEOTIDE SEQUENCE</scope>
</reference>
<proteinExistence type="predicted"/>
<dbReference type="Proteomes" id="UP000681967">
    <property type="component" value="Unassembled WGS sequence"/>
</dbReference>
<dbReference type="EMBL" id="CAJOBH010225915">
    <property type="protein sequence ID" value="CAF5050278.1"/>
    <property type="molecule type" value="Genomic_DNA"/>
</dbReference>